<keyword evidence="6" id="KW-1185">Reference proteome</keyword>
<dbReference type="Gene3D" id="3.40.50.1820">
    <property type="entry name" value="alpha/beta hydrolase"/>
    <property type="match status" value="1"/>
</dbReference>
<comment type="similarity">
    <text evidence="1">Belongs to the AB hydrolase superfamily. AB hydrolase 4 family.</text>
</comment>
<feature type="domain" description="Serine aminopeptidase S33" evidence="4">
    <location>
        <begin position="156"/>
        <end position="370"/>
    </location>
</feature>
<feature type="transmembrane region" description="Helical" evidence="3">
    <location>
        <begin position="23"/>
        <end position="51"/>
    </location>
</feature>
<dbReference type="Proteomes" id="UP001161247">
    <property type="component" value="Chromosome 4"/>
</dbReference>
<evidence type="ECO:0000256" key="3">
    <source>
        <dbReference type="SAM" id="Phobius"/>
    </source>
</evidence>
<dbReference type="SUPFAM" id="SSF53474">
    <property type="entry name" value="alpha/beta-Hydrolases"/>
    <property type="match status" value="1"/>
</dbReference>
<gene>
    <name evidence="5" type="ORF">OLC1_LOCUS12859</name>
</gene>
<keyword evidence="3" id="KW-0472">Membrane</keyword>
<evidence type="ECO:0000313" key="5">
    <source>
        <dbReference type="EMBL" id="CAI9103777.1"/>
    </source>
</evidence>
<dbReference type="FunFam" id="3.40.50.1820:FF:000071">
    <property type="entry name" value="Embryogenesis-associated protein EMB8"/>
    <property type="match status" value="1"/>
</dbReference>
<evidence type="ECO:0000256" key="1">
    <source>
        <dbReference type="ARBA" id="ARBA00010884"/>
    </source>
</evidence>
<evidence type="ECO:0000259" key="4">
    <source>
        <dbReference type="Pfam" id="PF12146"/>
    </source>
</evidence>
<dbReference type="PANTHER" id="PTHR10794">
    <property type="entry name" value="ABHYDROLASE DOMAIN-CONTAINING PROTEIN"/>
    <property type="match status" value="1"/>
</dbReference>
<dbReference type="GO" id="GO:0047372">
    <property type="term" value="F:monoacylglycerol lipase activity"/>
    <property type="evidence" value="ECO:0007669"/>
    <property type="project" value="TreeGrafter"/>
</dbReference>
<dbReference type="EMBL" id="OX459121">
    <property type="protein sequence ID" value="CAI9103777.1"/>
    <property type="molecule type" value="Genomic_DNA"/>
</dbReference>
<accession>A0AAV1D7G6</accession>
<protein>
    <submittedName>
        <fullName evidence="5">OLC1v1002328C1</fullName>
    </submittedName>
</protein>
<organism evidence="5 6">
    <name type="scientific">Oldenlandia corymbosa var. corymbosa</name>
    <dbReference type="NCBI Taxonomy" id="529605"/>
    <lineage>
        <taxon>Eukaryota</taxon>
        <taxon>Viridiplantae</taxon>
        <taxon>Streptophyta</taxon>
        <taxon>Embryophyta</taxon>
        <taxon>Tracheophyta</taxon>
        <taxon>Spermatophyta</taxon>
        <taxon>Magnoliopsida</taxon>
        <taxon>eudicotyledons</taxon>
        <taxon>Gunneridae</taxon>
        <taxon>Pentapetalae</taxon>
        <taxon>asterids</taxon>
        <taxon>lamiids</taxon>
        <taxon>Gentianales</taxon>
        <taxon>Rubiaceae</taxon>
        <taxon>Rubioideae</taxon>
        <taxon>Spermacoceae</taxon>
        <taxon>Hedyotis-Oldenlandia complex</taxon>
        <taxon>Oldenlandia</taxon>
    </lineage>
</organism>
<reference evidence="5" key="1">
    <citation type="submission" date="2023-03" db="EMBL/GenBank/DDBJ databases">
        <authorList>
            <person name="Julca I."/>
        </authorList>
    </citation>
    <scope>NUCLEOTIDE SEQUENCE</scope>
</reference>
<keyword evidence="3" id="KW-1133">Transmembrane helix</keyword>
<proteinExistence type="inferred from homology"/>
<keyword evidence="3" id="KW-0812">Transmembrane</keyword>
<sequence length="533" mass="60338">MHFQENIAGMDCLTTWDSPYRLILQAAMLIPISHYLLGAFFVVLIILYNFFEIHFLEDLFTGFRGQPVHLAFNPSSHVYRVVGYKCKLLHSRYLSTPWICSPHFQTAFLSFFGNSPVTKYRRQLFKLDDGGTLALDWLMHSDAAPDNDAIPRDTKKIIVIVIPGLTSDSNSSYVRHLVSMMAKRGWHVVVANHRGLGGVSITSDCFYNAGWTDDIRKVVDYIHSQYPEAPLFTIGTSIGANMLVKYLGEEGTNVPVIGAAAICCPWDPLLCDRFINRRLVQRFYSKVLALGLKGYAKLHQMVLSRLADWEGISRSRTLRDFDTYATRIVANCATVDTYYRRCCSALYLENVKVPLLCINASDDPICTKEAIPWDECRENRNIILAVTKHGGHLAYFEGIMAKSLWWVRALEEFLFVLHSSPLSQREKQKQMTQVPSSISPQKSSKRIDDAPFVSVKENGLVAANGNGPINKNKFENKISDTEWKSEEARNAKDYPENGELSPGEAEALLDDGNDMGMVPVRRRKLPNHDEFCY</sequence>
<dbReference type="InterPro" id="IPR029058">
    <property type="entry name" value="AB_hydrolase_fold"/>
</dbReference>
<feature type="compositionally biased region" description="Basic and acidic residues" evidence="2">
    <location>
        <begin position="481"/>
        <end position="495"/>
    </location>
</feature>
<dbReference type="InterPro" id="IPR050960">
    <property type="entry name" value="AB_hydrolase_4_sf"/>
</dbReference>
<dbReference type="Pfam" id="PF12146">
    <property type="entry name" value="Hydrolase_4"/>
    <property type="match status" value="1"/>
</dbReference>
<name>A0AAV1D7G6_OLDCO</name>
<dbReference type="AlphaFoldDB" id="A0AAV1D7G6"/>
<evidence type="ECO:0000313" key="6">
    <source>
        <dbReference type="Proteomes" id="UP001161247"/>
    </source>
</evidence>
<dbReference type="InterPro" id="IPR022742">
    <property type="entry name" value="Hydrolase_4"/>
</dbReference>
<evidence type="ECO:0000256" key="2">
    <source>
        <dbReference type="SAM" id="MobiDB-lite"/>
    </source>
</evidence>
<dbReference type="PANTHER" id="PTHR10794:SF63">
    <property type="entry name" value="ALPHA_BETA HYDROLASE 1, ISOFORM A"/>
    <property type="match status" value="1"/>
</dbReference>
<feature type="region of interest" description="Disordered" evidence="2">
    <location>
        <begin position="481"/>
        <end position="533"/>
    </location>
</feature>
<dbReference type="GO" id="GO:0034338">
    <property type="term" value="F:short-chain carboxylesterase activity"/>
    <property type="evidence" value="ECO:0007669"/>
    <property type="project" value="TreeGrafter"/>
</dbReference>